<proteinExistence type="predicted"/>
<feature type="chain" id="PRO_5045727672" description="Bacterial OB-fold domain-containing protein" evidence="1">
    <location>
        <begin position="24"/>
        <end position="131"/>
    </location>
</feature>
<name>A0ABU9TX23_9GAMM</name>
<evidence type="ECO:0000256" key="1">
    <source>
        <dbReference type="SAM" id="SignalP"/>
    </source>
</evidence>
<evidence type="ECO:0000313" key="3">
    <source>
        <dbReference type="Proteomes" id="UP001449225"/>
    </source>
</evidence>
<dbReference type="EMBL" id="JBBMRA010000028">
    <property type="protein sequence ID" value="MEM5538023.1"/>
    <property type="molecule type" value="Genomic_DNA"/>
</dbReference>
<comment type="caution">
    <text evidence="2">The sequence shown here is derived from an EMBL/GenBank/DDBJ whole genome shotgun (WGS) entry which is preliminary data.</text>
</comment>
<evidence type="ECO:0008006" key="4">
    <source>
        <dbReference type="Google" id="ProtNLM"/>
    </source>
</evidence>
<dbReference type="RefSeq" id="WP_342855135.1">
    <property type="nucleotide sequence ID" value="NZ_JBBMRA010000028.1"/>
</dbReference>
<keyword evidence="3" id="KW-1185">Reference proteome</keyword>
<keyword evidence="1" id="KW-0732">Signal</keyword>
<organism evidence="2 3">
    <name type="scientific">Neptuniibacter pectenicola</name>
    <dbReference type="NCBI Taxonomy" id="1806669"/>
    <lineage>
        <taxon>Bacteria</taxon>
        <taxon>Pseudomonadati</taxon>
        <taxon>Pseudomonadota</taxon>
        <taxon>Gammaproteobacteria</taxon>
        <taxon>Oceanospirillales</taxon>
        <taxon>Oceanospirillaceae</taxon>
        <taxon>Neptuniibacter</taxon>
    </lineage>
</organism>
<evidence type="ECO:0000313" key="2">
    <source>
        <dbReference type="EMBL" id="MEM5538023.1"/>
    </source>
</evidence>
<accession>A0ABU9TX23</accession>
<dbReference type="Proteomes" id="UP001449225">
    <property type="component" value="Unassembled WGS sequence"/>
</dbReference>
<protein>
    <recommendedName>
        <fullName evidence="4">Bacterial OB-fold domain-containing protein</fullName>
    </recommendedName>
</protein>
<sequence length="131" mass="14549">MEVKSLFSALILTGVLLSEASFAAGSVPPVDPSLITSTSSRALTIRDVSTESIENMVVIKGRLTHKRMYINDEPGYILAKIINDSDEVIENQRYDIEDFTKEDNVRFSGFELAIKTPSSDIKSILISHQEK</sequence>
<feature type="signal peptide" evidence="1">
    <location>
        <begin position="1"/>
        <end position="23"/>
    </location>
</feature>
<gene>
    <name evidence="2" type="ORF">WNY58_16695</name>
</gene>
<reference evidence="2 3" key="1">
    <citation type="submission" date="2024-03" db="EMBL/GenBank/DDBJ databases">
        <title>Community enrichment and isolation of bacterial strains for fucoidan degradation.</title>
        <authorList>
            <person name="Sichert A."/>
        </authorList>
    </citation>
    <scope>NUCLEOTIDE SEQUENCE [LARGE SCALE GENOMIC DNA]</scope>
    <source>
        <strain evidence="2 3">AS76</strain>
    </source>
</reference>